<dbReference type="HAMAP" id="MF_00417">
    <property type="entry name" value="Pyrrolid_peptidase"/>
    <property type="match status" value="1"/>
</dbReference>
<keyword evidence="13" id="KW-1185">Reference proteome</keyword>
<evidence type="ECO:0000313" key="12">
    <source>
        <dbReference type="EMBL" id="TCV98006.1"/>
    </source>
</evidence>
<dbReference type="NCBIfam" id="TIGR00504">
    <property type="entry name" value="pyro_pdase"/>
    <property type="match status" value="1"/>
</dbReference>
<evidence type="ECO:0000256" key="9">
    <source>
        <dbReference type="HAMAP-Rule" id="MF_00417"/>
    </source>
</evidence>
<dbReference type="PROSITE" id="PS01334">
    <property type="entry name" value="PYRASE_CYS"/>
    <property type="match status" value="1"/>
</dbReference>
<evidence type="ECO:0000256" key="5">
    <source>
        <dbReference type="ARBA" id="ARBA00022490"/>
    </source>
</evidence>
<dbReference type="GO" id="GO:0006508">
    <property type="term" value="P:proteolysis"/>
    <property type="evidence" value="ECO:0007669"/>
    <property type="project" value="UniProtKB-KW"/>
</dbReference>
<keyword evidence="6 9" id="KW-0645">Protease</keyword>
<dbReference type="FunFam" id="3.40.630.20:FF:000001">
    <property type="entry name" value="Pyrrolidone-carboxylate peptidase"/>
    <property type="match status" value="1"/>
</dbReference>
<dbReference type="PRINTS" id="PR00706">
    <property type="entry name" value="PYROGLUPTASE"/>
</dbReference>
<dbReference type="SUPFAM" id="SSF53182">
    <property type="entry name" value="Pyrrolidone carboxyl peptidase (pyroglutamate aminopeptidase)"/>
    <property type="match status" value="1"/>
</dbReference>
<organism evidence="12 13">
    <name type="scientific">Biostraticola tofi</name>
    <dbReference type="NCBI Taxonomy" id="466109"/>
    <lineage>
        <taxon>Bacteria</taxon>
        <taxon>Pseudomonadati</taxon>
        <taxon>Pseudomonadota</taxon>
        <taxon>Gammaproteobacteria</taxon>
        <taxon>Enterobacterales</taxon>
        <taxon>Bruguierivoracaceae</taxon>
        <taxon>Biostraticola</taxon>
    </lineage>
</organism>
<keyword evidence="8 9" id="KW-0788">Thiol protease</keyword>
<dbReference type="RefSeq" id="WP_131864777.1">
    <property type="nucleotide sequence ID" value="NZ_SMCR01000003.1"/>
</dbReference>
<evidence type="ECO:0000256" key="2">
    <source>
        <dbReference type="ARBA" id="ARBA00002280"/>
    </source>
</evidence>
<dbReference type="PANTHER" id="PTHR23402:SF1">
    <property type="entry name" value="PYROGLUTAMYL-PEPTIDASE I"/>
    <property type="match status" value="1"/>
</dbReference>
<comment type="subunit">
    <text evidence="9">Homotetramer.</text>
</comment>
<dbReference type="NCBIfam" id="NF009676">
    <property type="entry name" value="PRK13197.1"/>
    <property type="match status" value="1"/>
</dbReference>
<comment type="function">
    <text evidence="2 9">Removes 5-oxoproline from various penultimate amino acid residues except L-proline.</text>
</comment>
<dbReference type="InterPro" id="IPR000816">
    <property type="entry name" value="Peptidase_C15"/>
</dbReference>
<evidence type="ECO:0000256" key="10">
    <source>
        <dbReference type="PROSITE-ProRule" id="PRU10076"/>
    </source>
</evidence>
<comment type="caution">
    <text evidence="12">The sequence shown here is derived from an EMBL/GenBank/DDBJ whole genome shotgun (WGS) entry which is preliminary data.</text>
</comment>
<keyword evidence="7 9" id="KW-0378">Hydrolase</keyword>
<dbReference type="CDD" id="cd00501">
    <property type="entry name" value="Peptidase_C15"/>
    <property type="match status" value="1"/>
</dbReference>
<evidence type="ECO:0000256" key="3">
    <source>
        <dbReference type="ARBA" id="ARBA00004496"/>
    </source>
</evidence>
<sequence>MKTILITGIEPFDNQAVNPSWEIARQLQRRQFGDAQVATCRLPCVFGLAAERLIEAVVVHRPLLVLALGQAGGRSKVSLERVAINIDDARIPDNHGEQPIDRPIISGGPAAYFSTLPLKAMVQAMVKAGVPAEVSQTAGTFVCNHIMYGLLHFLARADWPVRGGFIHVPYLPSQAAAHPGAPSMATATVLAGLEAAIMAALNTERDIAVTGGAVS</sequence>
<feature type="active site" evidence="9">
    <location>
        <position position="167"/>
    </location>
</feature>
<dbReference type="EMBL" id="SMCR01000003">
    <property type="protein sequence ID" value="TCV98006.1"/>
    <property type="molecule type" value="Genomic_DNA"/>
</dbReference>
<feature type="active site" evidence="9 10">
    <location>
        <position position="80"/>
    </location>
</feature>
<evidence type="ECO:0000256" key="1">
    <source>
        <dbReference type="ARBA" id="ARBA00001770"/>
    </source>
</evidence>
<name>A0A4R3YZD8_9GAMM</name>
<dbReference type="EC" id="3.4.19.3" evidence="9"/>
<dbReference type="Gene3D" id="3.40.630.20">
    <property type="entry name" value="Peptidase C15, pyroglutamyl peptidase I-like"/>
    <property type="match status" value="1"/>
</dbReference>
<protein>
    <recommendedName>
        <fullName evidence="9">Pyrrolidone-carboxylate peptidase</fullName>
        <ecNumber evidence="9">3.4.19.3</ecNumber>
    </recommendedName>
    <alternativeName>
        <fullName evidence="9">5-oxoprolyl-peptidase</fullName>
    </alternativeName>
    <alternativeName>
        <fullName evidence="9">Pyroglutamyl-peptidase I</fullName>
        <shortName evidence="9">PGP-I</shortName>
        <shortName evidence="9">Pyrase</shortName>
    </alternativeName>
</protein>
<comment type="similarity">
    <text evidence="4 9">Belongs to the peptidase C15 family.</text>
</comment>
<dbReference type="InterPro" id="IPR036440">
    <property type="entry name" value="Peptidase_C15-like_sf"/>
</dbReference>
<gene>
    <name evidence="9" type="primary">pcp</name>
    <name evidence="12" type="ORF">EDC52_10388</name>
</gene>
<proteinExistence type="inferred from homology"/>
<dbReference type="InterPro" id="IPR033693">
    <property type="entry name" value="PGPEP1_Glu_AS"/>
</dbReference>
<dbReference type="PROSITE" id="PS01333">
    <property type="entry name" value="PYRASE_GLU"/>
    <property type="match status" value="1"/>
</dbReference>
<dbReference type="InterPro" id="IPR033694">
    <property type="entry name" value="PGPEP1_Cys_AS"/>
</dbReference>
<dbReference type="InterPro" id="IPR029762">
    <property type="entry name" value="PGP-I_bact-type"/>
</dbReference>
<feature type="active site" evidence="9 11">
    <location>
        <position position="143"/>
    </location>
</feature>
<accession>A0A4R3YZD8</accession>
<comment type="catalytic activity">
    <reaction evidence="1 9 10">
        <text>Release of an N-terminal pyroglutamyl group from a polypeptide, the second amino acid generally not being Pro.</text>
        <dbReference type="EC" id="3.4.19.3"/>
    </reaction>
</comment>
<evidence type="ECO:0000256" key="8">
    <source>
        <dbReference type="ARBA" id="ARBA00022807"/>
    </source>
</evidence>
<dbReference type="PANTHER" id="PTHR23402">
    <property type="entry name" value="PROTEASE FAMILY C15 PYROGLUTAMYL-PEPTIDASE I-RELATED"/>
    <property type="match status" value="1"/>
</dbReference>
<dbReference type="Pfam" id="PF01470">
    <property type="entry name" value="Peptidase_C15"/>
    <property type="match status" value="1"/>
</dbReference>
<evidence type="ECO:0000256" key="7">
    <source>
        <dbReference type="ARBA" id="ARBA00022801"/>
    </source>
</evidence>
<comment type="subcellular location">
    <subcellularLocation>
        <location evidence="3 9">Cytoplasm</location>
    </subcellularLocation>
</comment>
<evidence type="ECO:0000256" key="11">
    <source>
        <dbReference type="PROSITE-ProRule" id="PRU10077"/>
    </source>
</evidence>
<evidence type="ECO:0000256" key="6">
    <source>
        <dbReference type="ARBA" id="ARBA00022670"/>
    </source>
</evidence>
<dbReference type="Proteomes" id="UP000295719">
    <property type="component" value="Unassembled WGS sequence"/>
</dbReference>
<dbReference type="GO" id="GO:0005829">
    <property type="term" value="C:cytosol"/>
    <property type="evidence" value="ECO:0007669"/>
    <property type="project" value="InterPro"/>
</dbReference>
<reference evidence="12 13" key="1">
    <citation type="submission" date="2019-03" db="EMBL/GenBank/DDBJ databases">
        <title>Genomic Encyclopedia of Type Strains, Phase IV (KMG-IV): sequencing the most valuable type-strain genomes for metagenomic binning, comparative biology and taxonomic classification.</title>
        <authorList>
            <person name="Goeker M."/>
        </authorList>
    </citation>
    <scope>NUCLEOTIDE SEQUENCE [LARGE SCALE GENOMIC DNA]</scope>
    <source>
        <strain evidence="12 13">DSM 19580</strain>
    </source>
</reference>
<evidence type="ECO:0000313" key="13">
    <source>
        <dbReference type="Proteomes" id="UP000295719"/>
    </source>
</evidence>
<dbReference type="OrthoDB" id="9779738at2"/>
<dbReference type="InterPro" id="IPR016125">
    <property type="entry name" value="Peptidase_C15-like"/>
</dbReference>
<dbReference type="GO" id="GO:0016920">
    <property type="term" value="F:pyroglutamyl-peptidase activity"/>
    <property type="evidence" value="ECO:0007669"/>
    <property type="project" value="UniProtKB-UniRule"/>
</dbReference>
<dbReference type="AlphaFoldDB" id="A0A4R3YZD8"/>
<evidence type="ECO:0000256" key="4">
    <source>
        <dbReference type="ARBA" id="ARBA00006641"/>
    </source>
</evidence>
<dbReference type="PIRSF" id="PIRSF015592">
    <property type="entry name" value="Prld-crbxl_pptds"/>
    <property type="match status" value="1"/>
</dbReference>
<keyword evidence="5 9" id="KW-0963">Cytoplasm</keyword>